<proteinExistence type="predicted"/>
<feature type="compositionally biased region" description="Low complexity" evidence="1">
    <location>
        <begin position="234"/>
        <end position="246"/>
    </location>
</feature>
<dbReference type="EMBL" id="CADIKZ010000015">
    <property type="protein sequence ID" value="CAB3907529.1"/>
    <property type="molecule type" value="Genomic_DNA"/>
</dbReference>
<dbReference type="InterPro" id="IPR036732">
    <property type="entry name" value="AFP_Neu5c_C_sf"/>
</dbReference>
<feature type="domain" description="SAF" evidence="3">
    <location>
        <begin position="48"/>
        <end position="112"/>
    </location>
</feature>
<dbReference type="CDD" id="cd11614">
    <property type="entry name" value="SAF_CpaB_FlgA_like"/>
    <property type="match status" value="1"/>
</dbReference>
<dbReference type="InterPro" id="IPR031571">
    <property type="entry name" value="RcpC_dom"/>
</dbReference>
<keyword evidence="2" id="KW-0732">Signal</keyword>
<reference evidence="4 5" key="1">
    <citation type="submission" date="2020-04" db="EMBL/GenBank/DDBJ databases">
        <authorList>
            <person name="De Canck E."/>
        </authorList>
    </citation>
    <scope>NUCLEOTIDE SEQUENCE [LARGE SCALE GENOMIC DNA]</scope>
    <source>
        <strain evidence="4 5">LMG 26788</strain>
    </source>
</reference>
<dbReference type="AlphaFoldDB" id="A0A6S7EES2"/>
<evidence type="ECO:0000313" key="4">
    <source>
        <dbReference type="EMBL" id="CAB3907529.1"/>
    </source>
</evidence>
<feature type="region of interest" description="Disordered" evidence="1">
    <location>
        <begin position="234"/>
        <end position="274"/>
    </location>
</feature>
<protein>
    <recommendedName>
        <fullName evidence="3">SAF domain-containing protein</fullName>
    </recommendedName>
</protein>
<organism evidence="4 5">
    <name type="scientific">Achromobacter pulmonis</name>
    <dbReference type="NCBI Taxonomy" id="1389932"/>
    <lineage>
        <taxon>Bacteria</taxon>
        <taxon>Pseudomonadati</taxon>
        <taxon>Pseudomonadota</taxon>
        <taxon>Betaproteobacteria</taxon>
        <taxon>Burkholderiales</taxon>
        <taxon>Alcaligenaceae</taxon>
        <taxon>Achromobacter</taxon>
    </lineage>
</organism>
<dbReference type="InterPro" id="IPR017592">
    <property type="entry name" value="Pilus_assmbl_Flp-typ_CpaB"/>
</dbReference>
<evidence type="ECO:0000256" key="2">
    <source>
        <dbReference type="SAM" id="SignalP"/>
    </source>
</evidence>
<gene>
    <name evidence="4" type="ORF">LMG26788_04609</name>
</gene>
<dbReference type="Proteomes" id="UP000494203">
    <property type="component" value="Unassembled WGS sequence"/>
</dbReference>
<dbReference type="InterPro" id="IPR013974">
    <property type="entry name" value="SAF"/>
</dbReference>
<evidence type="ECO:0000259" key="3">
    <source>
        <dbReference type="SMART" id="SM00858"/>
    </source>
</evidence>
<keyword evidence="5" id="KW-1185">Reference proteome</keyword>
<evidence type="ECO:0000313" key="5">
    <source>
        <dbReference type="Proteomes" id="UP000494203"/>
    </source>
</evidence>
<feature type="chain" id="PRO_5028882560" description="SAF domain-containing protein" evidence="2">
    <location>
        <begin position="20"/>
        <end position="274"/>
    </location>
</feature>
<dbReference type="SUPFAM" id="SSF51269">
    <property type="entry name" value="AFP III-like domain"/>
    <property type="match status" value="1"/>
</dbReference>
<dbReference type="Pfam" id="PF16976">
    <property type="entry name" value="RcpC"/>
    <property type="match status" value="1"/>
</dbReference>
<feature type="signal peptide" evidence="2">
    <location>
        <begin position="1"/>
        <end position="19"/>
    </location>
</feature>
<dbReference type="SMART" id="SM00858">
    <property type="entry name" value="SAF"/>
    <property type="match status" value="1"/>
</dbReference>
<accession>A0A6S7EES2</accession>
<sequence>MRVVLLGLRKLAVPLLALAAGLVAAWAVREHVRQRVEHLEAAARTPQVSRLVAARDLPAGTVLEASQLAVREVPAAWAPAASLDPRAIDSVLGTRLGADLASGELLLRACLGAADRASSPSLAAWIKPGQRAFVVEAADLGGLAGMLREGDAIDVYVSLPARGREGTFPVLQGVRVLAAGEGPTGSAQVTLAAGPDDALRYLSARQAGTLTALLRNRDDSSTISAAPDAGLLARARPAQAPPRGAGVEILYGDRPGEPADIYATPPVVPEPEYP</sequence>
<dbReference type="Pfam" id="PF08666">
    <property type="entry name" value="SAF"/>
    <property type="match status" value="1"/>
</dbReference>
<name>A0A6S7EES2_9BURK</name>
<evidence type="ECO:0000256" key="1">
    <source>
        <dbReference type="SAM" id="MobiDB-lite"/>
    </source>
</evidence>
<dbReference type="NCBIfam" id="TIGR03177">
    <property type="entry name" value="pilus_cpaB"/>
    <property type="match status" value="1"/>
</dbReference>